<evidence type="ECO:0000313" key="1">
    <source>
        <dbReference type="EMBL" id="ABK73883.1"/>
    </source>
</evidence>
<organism evidence="1 2">
    <name type="scientific">Mycolicibacterium smegmatis (strain ATCC 700084 / mc(2)155)</name>
    <name type="common">Mycobacterium smegmatis</name>
    <dbReference type="NCBI Taxonomy" id="246196"/>
    <lineage>
        <taxon>Bacteria</taxon>
        <taxon>Bacillati</taxon>
        <taxon>Actinomycetota</taxon>
        <taxon>Actinomycetes</taxon>
        <taxon>Mycobacteriales</taxon>
        <taxon>Mycobacteriaceae</taxon>
        <taxon>Mycolicibacterium</taxon>
    </lineage>
</organism>
<dbReference type="AlphaFoldDB" id="A0QZH4"/>
<proteinExistence type="predicted"/>
<evidence type="ECO:0000313" key="2">
    <source>
        <dbReference type="Proteomes" id="UP000000757"/>
    </source>
</evidence>
<dbReference type="KEGG" id="msm:MSMEG_4026"/>
<protein>
    <submittedName>
        <fullName evidence="1">Uncharacterized protein</fullName>
    </submittedName>
</protein>
<name>A0QZH4_MYCS2</name>
<keyword evidence="2" id="KW-1185">Reference proteome</keyword>
<dbReference type="Proteomes" id="UP000000757">
    <property type="component" value="Chromosome"/>
</dbReference>
<reference evidence="1 2" key="1">
    <citation type="submission" date="2006-10" db="EMBL/GenBank/DDBJ databases">
        <authorList>
            <person name="Fleischmann R.D."/>
            <person name="Dodson R.J."/>
            <person name="Haft D.H."/>
            <person name="Merkel J.S."/>
            <person name="Nelson W.C."/>
            <person name="Fraser C.M."/>
        </authorList>
    </citation>
    <scope>NUCLEOTIDE SEQUENCE [LARGE SCALE GENOMIC DNA]</scope>
    <source>
        <strain evidence="2">ATCC 700084 / mc(2)155</strain>
    </source>
</reference>
<accession>A0QZH4</accession>
<gene>
    <name evidence="1" type="ordered locus">MSMEG_4026</name>
</gene>
<sequence>MPLTAALVYIGVLASDFEWHSVPGGRHSAMTLRHLSNHVKASEDS</sequence>
<dbReference type="EMBL" id="CP000480">
    <property type="protein sequence ID" value="ABK73883.1"/>
    <property type="molecule type" value="Genomic_DNA"/>
</dbReference>